<dbReference type="RefSeq" id="WP_141277011.1">
    <property type="nucleotide sequence ID" value="NZ_BAAARZ010000041.1"/>
</dbReference>
<sequence length="66" mass="7406">MTSTPQQPDGWPVDDFVSTEELVRRHGVRPLTSVTDLAADIDPFESDEEYGEFLSDLYSSRRADSA</sequence>
<gene>
    <name evidence="1" type="ORF">PHY01_07290</name>
</gene>
<proteinExistence type="predicted"/>
<keyword evidence="2" id="KW-1185">Reference proteome</keyword>
<accession>A0A4Y3WM42</accession>
<dbReference type="AlphaFoldDB" id="A0A4Y3WM42"/>
<comment type="caution">
    <text evidence="1">The sequence shown here is derived from an EMBL/GenBank/DDBJ whole genome shotgun (WGS) entry which is preliminary data.</text>
</comment>
<dbReference type="EMBL" id="BJNG01000005">
    <property type="protein sequence ID" value="GEC18446.1"/>
    <property type="molecule type" value="Genomic_DNA"/>
</dbReference>
<evidence type="ECO:0000313" key="2">
    <source>
        <dbReference type="Proteomes" id="UP000320338"/>
    </source>
</evidence>
<reference evidence="1 2" key="1">
    <citation type="submission" date="2019-06" db="EMBL/GenBank/DDBJ databases">
        <title>Whole genome shotgun sequence of Pseudonocardia hydrocarbonoxydans NBRC 14498.</title>
        <authorList>
            <person name="Hosoyama A."/>
            <person name="Uohara A."/>
            <person name="Ohji S."/>
            <person name="Ichikawa N."/>
        </authorList>
    </citation>
    <scope>NUCLEOTIDE SEQUENCE [LARGE SCALE GENOMIC DNA]</scope>
    <source>
        <strain evidence="1 2">NBRC 14498</strain>
    </source>
</reference>
<dbReference type="Proteomes" id="UP000320338">
    <property type="component" value="Unassembled WGS sequence"/>
</dbReference>
<evidence type="ECO:0000313" key="1">
    <source>
        <dbReference type="EMBL" id="GEC18446.1"/>
    </source>
</evidence>
<name>A0A4Y3WM42_9PSEU</name>
<organism evidence="1 2">
    <name type="scientific">Pseudonocardia hydrocarbonoxydans</name>
    <dbReference type="NCBI Taxonomy" id="76726"/>
    <lineage>
        <taxon>Bacteria</taxon>
        <taxon>Bacillati</taxon>
        <taxon>Actinomycetota</taxon>
        <taxon>Actinomycetes</taxon>
        <taxon>Pseudonocardiales</taxon>
        <taxon>Pseudonocardiaceae</taxon>
        <taxon>Pseudonocardia</taxon>
    </lineage>
</organism>
<dbReference type="OrthoDB" id="3482233at2"/>
<protein>
    <submittedName>
        <fullName evidence="1">Uncharacterized protein</fullName>
    </submittedName>
</protein>